<dbReference type="Proteomes" id="UP001152622">
    <property type="component" value="Chromosome 16"/>
</dbReference>
<proteinExistence type="predicted"/>
<protein>
    <submittedName>
        <fullName evidence="1">Uncharacterized protein</fullName>
    </submittedName>
</protein>
<organism evidence="1 2">
    <name type="scientific">Synaphobranchus kaupii</name>
    <name type="common">Kaup's arrowtooth eel</name>
    <dbReference type="NCBI Taxonomy" id="118154"/>
    <lineage>
        <taxon>Eukaryota</taxon>
        <taxon>Metazoa</taxon>
        <taxon>Chordata</taxon>
        <taxon>Craniata</taxon>
        <taxon>Vertebrata</taxon>
        <taxon>Euteleostomi</taxon>
        <taxon>Actinopterygii</taxon>
        <taxon>Neopterygii</taxon>
        <taxon>Teleostei</taxon>
        <taxon>Anguilliformes</taxon>
        <taxon>Synaphobranchidae</taxon>
        <taxon>Synaphobranchus</taxon>
    </lineage>
</organism>
<evidence type="ECO:0000313" key="2">
    <source>
        <dbReference type="Proteomes" id="UP001152622"/>
    </source>
</evidence>
<evidence type="ECO:0000313" key="1">
    <source>
        <dbReference type="EMBL" id="KAJ8339999.1"/>
    </source>
</evidence>
<accession>A0A9Q1EJN5</accession>
<sequence length="141" mass="16541">MAVYYLGIEPATFRLQGQFLNHYTTLPPQCPFRRAFDTDRDRHIPDCQHSRTSKTEEWFYHDPAPFNRHRSLSYHTNISTLSMTALRSMQQLTIETPHPHLLLKNAFFPLILSLSKDFYGVVCYNCNVCLQNANPMDYKLL</sequence>
<name>A0A9Q1EJN5_SYNKA</name>
<keyword evidence="2" id="KW-1185">Reference proteome</keyword>
<dbReference type="EMBL" id="JAINUF010000016">
    <property type="protein sequence ID" value="KAJ8339999.1"/>
    <property type="molecule type" value="Genomic_DNA"/>
</dbReference>
<dbReference type="AlphaFoldDB" id="A0A9Q1EJN5"/>
<gene>
    <name evidence="1" type="ORF">SKAU_G00346320</name>
</gene>
<feature type="non-terminal residue" evidence="1">
    <location>
        <position position="141"/>
    </location>
</feature>
<comment type="caution">
    <text evidence="1">The sequence shown here is derived from an EMBL/GenBank/DDBJ whole genome shotgun (WGS) entry which is preliminary data.</text>
</comment>
<reference evidence="1" key="1">
    <citation type="journal article" date="2023" name="Science">
        <title>Genome structures resolve the early diversification of teleost fishes.</title>
        <authorList>
            <person name="Parey E."/>
            <person name="Louis A."/>
            <person name="Montfort J."/>
            <person name="Bouchez O."/>
            <person name="Roques C."/>
            <person name="Iampietro C."/>
            <person name="Lluch J."/>
            <person name="Castinel A."/>
            <person name="Donnadieu C."/>
            <person name="Desvignes T."/>
            <person name="Floi Bucao C."/>
            <person name="Jouanno E."/>
            <person name="Wen M."/>
            <person name="Mejri S."/>
            <person name="Dirks R."/>
            <person name="Jansen H."/>
            <person name="Henkel C."/>
            <person name="Chen W.J."/>
            <person name="Zahm M."/>
            <person name="Cabau C."/>
            <person name="Klopp C."/>
            <person name="Thompson A.W."/>
            <person name="Robinson-Rechavi M."/>
            <person name="Braasch I."/>
            <person name="Lecointre G."/>
            <person name="Bobe J."/>
            <person name="Postlethwait J.H."/>
            <person name="Berthelot C."/>
            <person name="Roest Crollius H."/>
            <person name="Guiguen Y."/>
        </authorList>
    </citation>
    <scope>NUCLEOTIDE SEQUENCE</scope>
    <source>
        <strain evidence="1">WJC10195</strain>
    </source>
</reference>